<dbReference type="PANTHER" id="PTHR42085:SF2">
    <property type="entry name" value="F-BOX DOMAIN-CONTAINING PROTEIN"/>
    <property type="match status" value="1"/>
</dbReference>
<reference evidence="2" key="1">
    <citation type="journal article" date="2020" name="Stud. Mycol.">
        <title>101 Dothideomycetes genomes: A test case for predicting lifestyles and emergence of pathogens.</title>
        <authorList>
            <person name="Haridas S."/>
            <person name="Albert R."/>
            <person name="Binder M."/>
            <person name="Bloem J."/>
            <person name="LaButti K."/>
            <person name="Salamov A."/>
            <person name="Andreopoulos B."/>
            <person name="Baker S."/>
            <person name="Barry K."/>
            <person name="Bills G."/>
            <person name="Bluhm B."/>
            <person name="Cannon C."/>
            <person name="Castanera R."/>
            <person name="Culley D."/>
            <person name="Daum C."/>
            <person name="Ezra D."/>
            <person name="Gonzalez J."/>
            <person name="Henrissat B."/>
            <person name="Kuo A."/>
            <person name="Liang C."/>
            <person name="Lipzen A."/>
            <person name="Lutzoni F."/>
            <person name="Magnuson J."/>
            <person name="Mondo S."/>
            <person name="Nolan M."/>
            <person name="Ohm R."/>
            <person name="Pangilinan J."/>
            <person name="Park H.-J."/>
            <person name="Ramirez L."/>
            <person name="Alfaro M."/>
            <person name="Sun H."/>
            <person name="Tritt A."/>
            <person name="Yoshinaga Y."/>
            <person name="Zwiers L.-H."/>
            <person name="Turgeon B."/>
            <person name="Goodwin S."/>
            <person name="Spatafora J."/>
            <person name="Crous P."/>
            <person name="Grigoriev I."/>
        </authorList>
    </citation>
    <scope>NUCLEOTIDE SEQUENCE [LARGE SCALE GENOMIC DNA]</scope>
    <source>
        <strain evidence="2">CBS 304.66</strain>
    </source>
</reference>
<dbReference type="Proteomes" id="UP000800093">
    <property type="component" value="Unassembled WGS sequence"/>
</dbReference>
<sequence length="209" mass="24390">MSASVHNANMETSPERGACSLFNLPMELQLAIYEMVVIENKVLLLNCPCNSSFRNRWKERVIEEEMWEDGTIRPPEQPALTRTCRLIRLASLPIFYKQNIFRAHYCQSTVTDLNFLIRWLRTIGKENRELLRQMYFYDRNESQDLQSSKMLEKLKNCEIFSEMGGTMETLSSQYCCAHLIKFGKWERKESEVPVALEPGVPKLRIAGEL</sequence>
<dbReference type="OrthoDB" id="3932237at2759"/>
<evidence type="ECO:0000313" key="1">
    <source>
        <dbReference type="EMBL" id="KAF2268816.1"/>
    </source>
</evidence>
<dbReference type="AlphaFoldDB" id="A0A9P4KHH1"/>
<dbReference type="InterPro" id="IPR038883">
    <property type="entry name" value="AN11006-like"/>
</dbReference>
<evidence type="ECO:0008006" key="3">
    <source>
        <dbReference type="Google" id="ProtNLM"/>
    </source>
</evidence>
<proteinExistence type="predicted"/>
<name>A0A9P4KHH1_9PLEO</name>
<dbReference type="EMBL" id="ML986585">
    <property type="protein sequence ID" value="KAF2268816.1"/>
    <property type="molecule type" value="Genomic_DNA"/>
</dbReference>
<dbReference type="PANTHER" id="PTHR42085">
    <property type="entry name" value="F-BOX DOMAIN-CONTAINING PROTEIN"/>
    <property type="match status" value="1"/>
</dbReference>
<comment type="caution">
    <text evidence="1">The sequence shown here is derived from an EMBL/GenBank/DDBJ whole genome shotgun (WGS) entry which is preliminary data.</text>
</comment>
<protein>
    <recommendedName>
        <fullName evidence="3">F-box domain-containing protein</fullName>
    </recommendedName>
</protein>
<organism evidence="1 2">
    <name type="scientific">Lojkania enalia</name>
    <dbReference type="NCBI Taxonomy" id="147567"/>
    <lineage>
        <taxon>Eukaryota</taxon>
        <taxon>Fungi</taxon>
        <taxon>Dikarya</taxon>
        <taxon>Ascomycota</taxon>
        <taxon>Pezizomycotina</taxon>
        <taxon>Dothideomycetes</taxon>
        <taxon>Pleosporomycetidae</taxon>
        <taxon>Pleosporales</taxon>
        <taxon>Pleosporales incertae sedis</taxon>
        <taxon>Lojkania</taxon>
    </lineage>
</organism>
<gene>
    <name evidence="1" type="ORF">CC78DRAFT_540644</name>
</gene>
<keyword evidence="2" id="KW-1185">Reference proteome</keyword>
<accession>A0A9P4KHH1</accession>
<evidence type="ECO:0000313" key="2">
    <source>
        <dbReference type="Proteomes" id="UP000800093"/>
    </source>
</evidence>